<evidence type="ECO:0000313" key="3">
    <source>
        <dbReference type="EMBL" id="GAI85714.1"/>
    </source>
</evidence>
<dbReference type="AlphaFoldDB" id="X1U074"/>
<evidence type="ECO:0000259" key="2">
    <source>
        <dbReference type="Pfam" id="PF02875"/>
    </source>
</evidence>
<dbReference type="EMBL" id="BARW01009916">
    <property type="protein sequence ID" value="GAI85714.1"/>
    <property type="molecule type" value="Genomic_DNA"/>
</dbReference>
<dbReference type="PANTHER" id="PTHR23135:SF4">
    <property type="entry name" value="UDP-N-ACETYLMURAMOYL-L-ALANYL-D-GLUTAMATE--2,6-DIAMINOPIMELATE LIGASE MURE HOMOLOG, CHLOROPLASTIC"/>
    <property type="match status" value="1"/>
</dbReference>
<dbReference type="InterPro" id="IPR036565">
    <property type="entry name" value="Mur-like_cat_sf"/>
</dbReference>
<comment type="caution">
    <text evidence="3">The sequence shown here is derived from an EMBL/GenBank/DDBJ whole genome shotgun (WGS) entry which is preliminary data.</text>
</comment>
<dbReference type="InterPro" id="IPR036615">
    <property type="entry name" value="Mur_ligase_C_dom_sf"/>
</dbReference>
<proteinExistence type="inferred from homology"/>
<dbReference type="FunFam" id="3.90.190.20:FF:000006">
    <property type="entry name" value="UDP-N-acetylmuramoyl-L-alanyl-D-glutamate--2,6-diaminopimelate ligase"/>
    <property type="match status" value="1"/>
</dbReference>
<accession>X1U074</accession>
<dbReference type="SUPFAM" id="SSF53244">
    <property type="entry name" value="MurD-like peptide ligases, peptide-binding domain"/>
    <property type="match status" value="1"/>
</dbReference>
<organism evidence="3">
    <name type="scientific">marine sediment metagenome</name>
    <dbReference type="NCBI Taxonomy" id="412755"/>
    <lineage>
        <taxon>unclassified sequences</taxon>
        <taxon>metagenomes</taxon>
        <taxon>ecological metagenomes</taxon>
    </lineage>
</organism>
<dbReference type="Pfam" id="PF02875">
    <property type="entry name" value="Mur_ligase_C"/>
    <property type="match status" value="1"/>
</dbReference>
<gene>
    <name evidence="3" type="ORF">S12H4_19742</name>
</gene>
<dbReference type="GO" id="GO:0016881">
    <property type="term" value="F:acid-amino acid ligase activity"/>
    <property type="evidence" value="ECO:0007669"/>
    <property type="project" value="InterPro"/>
</dbReference>
<feature type="non-terminal residue" evidence="3">
    <location>
        <position position="1"/>
    </location>
</feature>
<name>X1U074_9ZZZZ</name>
<dbReference type="Gene3D" id="3.90.190.20">
    <property type="entry name" value="Mur ligase, C-terminal domain"/>
    <property type="match status" value="1"/>
</dbReference>
<feature type="domain" description="Mur ligase C-terminal" evidence="2">
    <location>
        <begin position="53"/>
        <end position="193"/>
    </location>
</feature>
<evidence type="ECO:0000256" key="1">
    <source>
        <dbReference type="ARBA" id="ARBA00005898"/>
    </source>
</evidence>
<reference evidence="3" key="1">
    <citation type="journal article" date="2014" name="Front. Microbiol.">
        <title>High frequency of phylogenetically diverse reductive dehalogenase-homologous genes in deep subseafloor sedimentary metagenomes.</title>
        <authorList>
            <person name="Kawai M."/>
            <person name="Futagami T."/>
            <person name="Toyoda A."/>
            <person name="Takaki Y."/>
            <person name="Nishi S."/>
            <person name="Hori S."/>
            <person name="Arai W."/>
            <person name="Tsubouchi T."/>
            <person name="Morono Y."/>
            <person name="Uchiyama I."/>
            <person name="Ito T."/>
            <person name="Fujiyama A."/>
            <person name="Inagaki F."/>
            <person name="Takami H."/>
        </authorList>
    </citation>
    <scope>NUCLEOTIDE SEQUENCE</scope>
    <source>
        <strain evidence="3">Expedition CK06-06</strain>
    </source>
</reference>
<dbReference type="SUPFAM" id="SSF53623">
    <property type="entry name" value="MurD-like peptide ligases, catalytic domain"/>
    <property type="match status" value="1"/>
</dbReference>
<protein>
    <recommendedName>
        <fullName evidence="2">Mur ligase C-terminal domain-containing protein</fullName>
    </recommendedName>
</protein>
<comment type="similarity">
    <text evidence="1">Belongs to the MurCDEF family. MurE subfamily.</text>
</comment>
<sequence>LLKYAGQKQKVATPLLGRYNLSNSLAAAGLCLAAGFDLEAVARGLSALQVIPGRLEKLDRPCDFSVLIDYAHTDDALKNVLSALKPLCNGRLIVVFGCGGDRDRTKRPRMARVAEQLADFVVVTSDNPRTERPEDIISEIVTGFENPPQADAIRNTRYAIRNTIIVEPDRKKAIRLAIESADKNDIVLIAGKGHETYQIIGTQKFDFSDKKVAEECLR</sequence>
<dbReference type="InterPro" id="IPR004101">
    <property type="entry name" value="Mur_ligase_C"/>
</dbReference>
<dbReference type="Gene3D" id="3.40.1190.10">
    <property type="entry name" value="Mur-like, catalytic domain"/>
    <property type="match status" value="1"/>
</dbReference>
<dbReference type="GO" id="GO:0005524">
    <property type="term" value="F:ATP binding"/>
    <property type="evidence" value="ECO:0007669"/>
    <property type="project" value="InterPro"/>
</dbReference>
<dbReference type="PANTHER" id="PTHR23135">
    <property type="entry name" value="MUR LIGASE FAMILY MEMBER"/>
    <property type="match status" value="1"/>
</dbReference>